<comment type="caution">
    <text evidence="1">The sequence shown here is derived from an EMBL/GenBank/DDBJ whole genome shotgun (WGS) entry which is preliminary data.</text>
</comment>
<organism evidence="1 2">
    <name type="scientific">Candidatus Magasanikbacteria bacterium GW2011_GWA2_56_11</name>
    <dbReference type="NCBI Taxonomy" id="1619044"/>
    <lineage>
        <taxon>Bacteria</taxon>
        <taxon>Candidatus Magasanikiibacteriota</taxon>
    </lineage>
</organism>
<evidence type="ECO:0000313" key="2">
    <source>
        <dbReference type="Proteomes" id="UP000033870"/>
    </source>
</evidence>
<gene>
    <name evidence="1" type="ORF">UY92_C0014G0040</name>
</gene>
<reference evidence="1 2" key="1">
    <citation type="journal article" date="2015" name="Nature">
        <title>rRNA introns, odd ribosomes, and small enigmatic genomes across a large radiation of phyla.</title>
        <authorList>
            <person name="Brown C.T."/>
            <person name="Hug L.A."/>
            <person name="Thomas B.C."/>
            <person name="Sharon I."/>
            <person name="Castelle C.J."/>
            <person name="Singh A."/>
            <person name="Wilkins M.J."/>
            <person name="Williams K.H."/>
            <person name="Banfield J.F."/>
        </authorList>
    </citation>
    <scope>NUCLEOTIDE SEQUENCE [LARGE SCALE GENOMIC DNA]</scope>
</reference>
<protein>
    <recommendedName>
        <fullName evidence="3">Cyclic phosphodiesterase-like protein</fullName>
    </recommendedName>
</protein>
<proteinExistence type="predicted"/>
<evidence type="ECO:0000313" key="1">
    <source>
        <dbReference type="EMBL" id="KKW41715.1"/>
    </source>
</evidence>
<accession>A0A0G1YEW4</accession>
<sequence length="206" mass="22897">MNTISKKLAIDVAILPPLDVMEKIIDINQQAATRNAAWGPLAKDDFLPHMSLAMGGIEDDSLETVKSIVEGIVKNFSPILVELAELYYAEKSDGSKIYAVRARKSSELQRLHENLMNGLRQYFSYDCTKGSLFSRTGEEVAEPDWINKFAASHSFEAFDPHITIRTKEAAGQEILPLKFTATKVAACHVGIMTTCRKELFAVEMTV</sequence>
<dbReference type="Proteomes" id="UP000033870">
    <property type="component" value="Unassembled WGS sequence"/>
</dbReference>
<dbReference type="AlphaFoldDB" id="A0A0G1YEW4"/>
<dbReference type="SUPFAM" id="SSF55144">
    <property type="entry name" value="LigT-like"/>
    <property type="match status" value="1"/>
</dbReference>
<name>A0A0G1YEW4_9BACT</name>
<dbReference type="Gene3D" id="3.90.1140.10">
    <property type="entry name" value="Cyclic phosphodiesterase"/>
    <property type="match status" value="1"/>
</dbReference>
<dbReference type="Pfam" id="PF13563">
    <property type="entry name" value="2_5_RNA_ligase2"/>
    <property type="match status" value="1"/>
</dbReference>
<evidence type="ECO:0008006" key="3">
    <source>
        <dbReference type="Google" id="ProtNLM"/>
    </source>
</evidence>
<dbReference type="EMBL" id="LCRX01000014">
    <property type="protein sequence ID" value="KKW41715.1"/>
    <property type="molecule type" value="Genomic_DNA"/>
</dbReference>
<dbReference type="InterPro" id="IPR009097">
    <property type="entry name" value="Cyclic_Pdiesterase"/>
</dbReference>